<dbReference type="PANTHER" id="PTHR11552">
    <property type="entry name" value="GLUCOSE-METHANOL-CHOLINE GMC OXIDOREDUCTASE"/>
    <property type="match status" value="1"/>
</dbReference>
<dbReference type="Pfam" id="PF05199">
    <property type="entry name" value="GMC_oxred_C"/>
    <property type="match status" value="1"/>
</dbReference>
<accession>A0AAI9E8D9</accession>
<dbReference type="InterPro" id="IPR000172">
    <property type="entry name" value="GMC_OxRdtase_N"/>
</dbReference>
<feature type="binding site" evidence="3">
    <location>
        <position position="273"/>
    </location>
    <ligand>
        <name>FAD</name>
        <dbReference type="ChEBI" id="CHEBI:57692"/>
    </ligand>
</feature>
<feature type="binding site" evidence="3">
    <location>
        <position position="128"/>
    </location>
    <ligand>
        <name>FAD</name>
        <dbReference type="ChEBI" id="CHEBI:57692"/>
    </ligand>
</feature>
<gene>
    <name evidence="6" type="ORF">LECACI_7A001912</name>
</gene>
<comment type="caution">
    <text evidence="6">The sequence shown here is derived from an EMBL/GenBank/DDBJ whole genome shotgun (WGS) entry which is preliminary data.</text>
</comment>
<evidence type="ECO:0000256" key="4">
    <source>
        <dbReference type="SAM" id="SignalP"/>
    </source>
</evidence>
<dbReference type="AlphaFoldDB" id="A0AAI9E8D9"/>
<dbReference type="GO" id="GO:0050660">
    <property type="term" value="F:flavin adenine dinucleotide binding"/>
    <property type="evidence" value="ECO:0007669"/>
    <property type="project" value="InterPro"/>
</dbReference>
<dbReference type="GO" id="GO:0016614">
    <property type="term" value="F:oxidoreductase activity, acting on CH-OH group of donors"/>
    <property type="evidence" value="ECO:0007669"/>
    <property type="project" value="InterPro"/>
</dbReference>
<dbReference type="Gene3D" id="3.50.50.60">
    <property type="entry name" value="FAD/NAD(P)-binding domain"/>
    <property type="match status" value="1"/>
</dbReference>
<evidence type="ECO:0000256" key="1">
    <source>
        <dbReference type="ARBA" id="ARBA00010790"/>
    </source>
</evidence>
<name>A0AAI9E8D9_9PEZI</name>
<dbReference type="PIRSF" id="PIRSF000137">
    <property type="entry name" value="Alcohol_oxidase"/>
    <property type="match status" value="1"/>
</dbReference>
<feature type="active site" description="Proton donor" evidence="2">
    <location>
        <position position="535"/>
    </location>
</feature>
<dbReference type="SUPFAM" id="SSF51905">
    <property type="entry name" value="FAD/NAD(P)-binding domain"/>
    <property type="match status" value="1"/>
</dbReference>
<protein>
    <submittedName>
        <fullName evidence="6">Glucose-methanol-choline oxidoreductase</fullName>
    </submittedName>
</protein>
<evidence type="ECO:0000256" key="3">
    <source>
        <dbReference type="PIRSR" id="PIRSR000137-2"/>
    </source>
</evidence>
<evidence type="ECO:0000256" key="2">
    <source>
        <dbReference type="PIRSR" id="PIRSR000137-1"/>
    </source>
</evidence>
<keyword evidence="7" id="KW-1185">Reference proteome</keyword>
<dbReference type="InterPro" id="IPR036188">
    <property type="entry name" value="FAD/NAD-bd_sf"/>
</dbReference>
<proteinExistence type="inferred from homology"/>
<dbReference type="PROSITE" id="PS00624">
    <property type="entry name" value="GMC_OXRED_2"/>
    <property type="match status" value="1"/>
</dbReference>
<sequence>MKNILRAALAVCFLADSVLADPVPHGPGLGWNGWRPYGPNDPANNGEIDYVVVGGGVAGLVMAEQLSRNPSVHVVLLEAGPDGTNEPNINTPAFAAQANVNTRYVWNFTSQPDANLDGRTPALQQGHVWGGGSAVNYMAYSRGAASVFDQWANISGIESLRWSSLFNDFKATSRFTSDPQKFNSYIDESAYGNGPLEVTVGGYTFNFSLKWADALHEVLRLPFVDMSDGKGLGITFGPATIRASNRTRDYALEAYGWQMANRPNVQLIDNAWVSKIGFSGKRATNVTYLSSVDDTVHTICGKEIILTAGAINSPKLLMLSGVGPKDHLESKGIPVIADIPAIGSNLYDHHFSVIEYEMIADVGTSWQLQNNATFATINKEEYAKDGGGFLGVPGGGYALERVPDAVFEAVNDTFHPSLPADRGQLLYQYVPAPFLPNAPNSSIISPFVALVQPEATGYIRLNSSDFRDDPLIYSNYYGSPGDKAAILYGYKKLRQVMQNPSAAQSVVREVFPGANVTSDADLWKAIQQSATTFHHPLGAVALGKVLDEEWRVRGLQGLRVVDSSTFPTPPVAHLQAVVYAYAHHAAGVIRERDGHRWR</sequence>
<dbReference type="Gene3D" id="3.30.560.10">
    <property type="entry name" value="Glucose Oxidase, domain 3"/>
    <property type="match status" value="1"/>
</dbReference>
<keyword evidence="4" id="KW-0732">Signal</keyword>
<evidence type="ECO:0000313" key="7">
    <source>
        <dbReference type="Proteomes" id="UP001296104"/>
    </source>
</evidence>
<comment type="cofactor">
    <cofactor evidence="3">
        <name>FAD</name>
        <dbReference type="ChEBI" id="CHEBI:57692"/>
    </cofactor>
</comment>
<reference evidence="6" key="1">
    <citation type="submission" date="2023-11" db="EMBL/GenBank/DDBJ databases">
        <authorList>
            <person name="Alioto T."/>
            <person name="Alioto T."/>
            <person name="Gomez Garrido J."/>
        </authorList>
    </citation>
    <scope>NUCLEOTIDE SEQUENCE</scope>
</reference>
<organism evidence="6 7">
    <name type="scientific">Lecanosticta acicola</name>
    <dbReference type="NCBI Taxonomy" id="111012"/>
    <lineage>
        <taxon>Eukaryota</taxon>
        <taxon>Fungi</taxon>
        <taxon>Dikarya</taxon>
        <taxon>Ascomycota</taxon>
        <taxon>Pezizomycotina</taxon>
        <taxon>Dothideomycetes</taxon>
        <taxon>Dothideomycetidae</taxon>
        <taxon>Mycosphaerellales</taxon>
        <taxon>Mycosphaerellaceae</taxon>
        <taxon>Lecanosticta</taxon>
    </lineage>
</organism>
<evidence type="ECO:0000313" key="6">
    <source>
        <dbReference type="EMBL" id="CAK3866747.1"/>
    </source>
</evidence>
<feature type="active site" description="Proton acceptor" evidence="2">
    <location>
        <position position="573"/>
    </location>
</feature>
<feature type="chain" id="PRO_5042523787" evidence="4">
    <location>
        <begin position="21"/>
        <end position="598"/>
    </location>
</feature>
<dbReference type="PANTHER" id="PTHR11552:SF111">
    <property type="entry name" value="GLUCOSE-METHANOL-CHOLINE OXIDOREDUCTASE N-TERMINAL DOMAIN-CONTAINING PROTEIN"/>
    <property type="match status" value="1"/>
</dbReference>
<dbReference type="Pfam" id="PF00732">
    <property type="entry name" value="GMC_oxred_N"/>
    <property type="match status" value="1"/>
</dbReference>
<dbReference type="InterPro" id="IPR007867">
    <property type="entry name" value="GMC_OxRtase_C"/>
</dbReference>
<dbReference type="Proteomes" id="UP001296104">
    <property type="component" value="Unassembled WGS sequence"/>
</dbReference>
<dbReference type="InterPro" id="IPR012132">
    <property type="entry name" value="GMC_OxRdtase"/>
</dbReference>
<keyword evidence="3" id="KW-0274">FAD</keyword>
<feature type="signal peptide" evidence="4">
    <location>
        <begin position="1"/>
        <end position="20"/>
    </location>
</feature>
<evidence type="ECO:0000259" key="5">
    <source>
        <dbReference type="PROSITE" id="PS00624"/>
    </source>
</evidence>
<keyword evidence="3" id="KW-0285">Flavoprotein</keyword>
<dbReference type="SUPFAM" id="SSF54373">
    <property type="entry name" value="FAD-linked reductases, C-terminal domain"/>
    <property type="match status" value="1"/>
</dbReference>
<comment type="similarity">
    <text evidence="1">Belongs to the GMC oxidoreductase family.</text>
</comment>
<dbReference type="EMBL" id="CAVMBE010000008">
    <property type="protein sequence ID" value="CAK3866747.1"/>
    <property type="molecule type" value="Genomic_DNA"/>
</dbReference>
<feature type="domain" description="Glucose-methanol-choline oxidoreductase N-terminal" evidence="5">
    <location>
        <begin position="309"/>
        <end position="323"/>
    </location>
</feature>